<dbReference type="SUPFAM" id="SSF52833">
    <property type="entry name" value="Thioredoxin-like"/>
    <property type="match status" value="1"/>
</dbReference>
<sequence length="137" mass="15914">MTWLHVCADGTPTVHVFTYITPRVLEKQVLTVKKAVEDDTDEWIAVLDRLGLDDIEALRERRLQQMKKMADKRSCWISLRHVDYSEIPCEKEFFTAVKASERIGCHFYGDNWPCKVVDKHLSALANQHIETFCENSC</sequence>
<dbReference type="AlphaFoldDB" id="A0AAN8VL14"/>
<name>A0AAN8VL14_9MAGN</name>
<accession>A0AAN8VL14</accession>
<dbReference type="EMBL" id="JBAMMX010000011">
    <property type="protein sequence ID" value="KAK6931402.1"/>
    <property type="molecule type" value="Genomic_DNA"/>
</dbReference>
<dbReference type="InterPro" id="IPR036249">
    <property type="entry name" value="Thioredoxin-like_sf"/>
</dbReference>
<dbReference type="Proteomes" id="UP001370490">
    <property type="component" value="Unassembled WGS sequence"/>
</dbReference>
<evidence type="ECO:0000313" key="2">
    <source>
        <dbReference type="Proteomes" id="UP001370490"/>
    </source>
</evidence>
<comment type="caution">
    <text evidence="1">The sequence shown here is derived from an EMBL/GenBank/DDBJ whole genome shotgun (WGS) entry which is preliminary data.</text>
</comment>
<proteinExistence type="predicted"/>
<reference evidence="1 2" key="1">
    <citation type="submission" date="2023-12" db="EMBL/GenBank/DDBJ databases">
        <title>A high-quality genome assembly for Dillenia turbinata (Dilleniales).</title>
        <authorList>
            <person name="Chanderbali A."/>
        </authorList>
    </citation>
    <scope>NUCLEOTIDE SEQUENCE [LARGE SCALE GENOMIC DNA]</scope>
    <source>
        <strain evidence="1">LSX21</strain>
        <tissue evidence="1">Leaf</tissue>
    </source>
</reference>
<dbReference type="PANTHER" id="PTHR21148">
    <property type="entry name" value="THIOREDOXIN DOMAIN-CONTAINING PROTEIN 9"/>
    <property type="match status" value="1"/>
</dbReference>
<organism evidence="1 2">
    <name type="scientific">Dillenia turbinata</name>
    <dbReference type="NCBI Taxonomy" id="194707"/>
    <lineage>
        <taxon>Eukaryota</taxon>
        <taxon>Viridiplantae</taxon>
        <taxon>Streptophyta</taxon>
        <taxon>Embryophyta</taxon>
        <taxon>Tracheophyta</taxon>
        <taxon>Spermatophyta</taxon>
        <taxon>Magnoliopsida</taxon>
        <taxon>eudicotyledons</taxon>
        <taxon>Gunneridae</taxon>
        <taxon>Pentapetalae</taxon>
        <taxon>Dilleniales</taxon>
        <taxon>Dilleniaceae</taxon>
        <taxon>Dillenia</taxon>
    </lineage>
</organism>
<keyword evidence="2" id="KW-1185">Reference proteome</keyword>
<gene>
    <name evidence="1" type="ORF">RJ641_003195</name>
</gene>
<evidence type="ECO:0000313" key="1">
    <source>
        <dbReference type="EMBL" id="KAK6931402.1"/>
    </source>
</evidence>
<protein>
    <submittedName>
        <fullName evidence="1">Uncharacterized protein</fullName>
    </submittedName>
</protein>